<organism evidence="2 3">
    <name type="scientific">Tetraparma gracilis</name>
    <dbReference type="NCBI Taxonomy" id="2962635"/>
    <lineage>
        <taxon>Eukaryota</taxon>
        <taxon>Sar</taxon>
        <taxon>Stramenopiles</taxon>
        <taxon>Ochrophyta</taxon>
        <taxon>Bolidophyceae</taxon>
        <taxon>Parmales</taxon>
        <taxon>Triparmaceae</taxon>
        <taxon>Tetraparma</taxon>
    </lineage>
</organism>
<feature type="region of interest" description="Disordered" evidence="1">
    <location>
        <begin position="143"/>
        <end position="172"/>
    </location>
</feature>
<feature type="compositionally biased region" description="Basic and acidic residues" evidence="1">
    <location>
        <begin position="143"/>
        <end position="154"/>
    </location>
</feature>
<feature type="compositionally biased region" description="Acidic residues" evidence="1">
    <location>
        <begin position="155"/>
        <end position="172"/>
    </location>
</feature>
<evidence type="ECO:0000313" key="2">
    <source>
        <dbReference type="EMBL" id="GMI39340.1"/>
    </source>
</evidence>
<evidence type="ECO:0000256" key="1">
    <source>
        <dbReference type="SAM" id="MobiDB-lite"/>
    </source>
</evidence>
<feature type="compositionally biased region" description="Low complexity" evidence="1">
    <location>
        <begin position="23"/>
        <end position="45"/>
    </location>
</feature>
<feature type="compositionally biased region" description="Gly residues" evidence="1">
    <location>
        <begin position="13"/>
        <end position="22"/>
    </location>
</feature>
<gene>
    <name evidence="2" type="ORF">TeGR_g4134</name>
</gene>
<protein>
    <submittedName>
        <fullName evidence="2">Uncharacterized protein</fullName>
    </submittedName>
</protein>
<feature type="region of interest" description="Disordered" evidence="1">
    <location>
        <begin position="1"/>
        <end position="58"/>
    </location>
</feature>
<sequence>MGRSQLQYRKAPGGRGRGGAAGRGEPSQKPTSSKSSSRRQPSLSSIADQSTKYSSKEPLYESDAFESTAASSLASGVATVSLRSEAQLSVLPAGETSEVELGALERKLSGLPLGALVGFQGEEWAFCLTAGGDAKAAVAEVARAREEEAPHADEGADEGEDEDLESWLDDQL</sequence>
<comment type="caution">
    <text evidence="2">The sequence shown here is derived from an EMBL/GenBank/DDBJ whole genome shotgun (WGS) entry which is preliminary data.</text>
</comment>
<evidence type="ECO:0000313" key="3">
    <source>
        <dbReference type="Proteomes" id="UP001165060"/>
    </source>
</evidence>
<proteinExistence type="predicted"/>
<reference evidence="2 3" key="1">
    <citation type="journal article" date="2023" name="Commun. Biol.">
        <title>Genome analysis of Parmales, the sister group of diatoms, reveals the evolutionary specialization of diatoms from phago-mixotrophs to photoautotrophs.</title>
        <authorList>
            <person name="Ban H."/>
            <person name="Sato S."/>
            <person name="Yoshikawa S."/>
            <person name="Yamada K."/>
            <person name="Nakamura Y."/>
            <person name="Ichinomiya M."/>
            <person name="Sato N."/>
            <person name="Blanc-Mathieu R."/>
            <person name="Endo H."/>
            <person name="Kuwata A."/>
            <person name="Ogata H."/>
        </authorList>
    </citation>
    <scope>NUCLEOTIDE SEQUENCE [LARGE SCALE GENOMIC DNA]</scope>
</reference>
<keyword evidence="3" id="KW-1185">Reference proteome</keyword>
<dbReference type="EMBL" id="BRYB01003600">
    <property type="protein sequence ID" value="GMI39340.1"/>
    <property type="molecule type" value="Genomic_DNA"/>
</dbReference>
<accession>A0ABQ6N3B6</accession>
<name>A0ABQ6N3B6_9STRA</name>
<dbReference type="Proteomes" id="UP001165060">
    <property type="component" value="Unassembled WGS sequence"/>
</dbReference>